<dbReference type="AlphaFoldDB" id="A0A8H7ULX0"/>
<dbReference type="Gene3D" id="3.80.10.10">
    <property type="entry name" value="Ribonuclease Inhibitor"/>
    <property type="match status" value="1"/>
</dbReference>
<name>A0A8H7ULX0_9FUNG</name>
<proteinExistence type="predicted"/>
<dbReference type="OrthoDB" id="2317425at2759"/>
<protein>
    <recommendedName>
        <fullName evidence="1">F-box domain-containing protein</fullName>
    </recommendedName>
</protein>
<gene>
    <name evidence="2" type="ORF">INT44_002801</name>
</gene>
<reference evidence="2" key="1">
    <citation type="submission" date="2020-12" db="EMBL/GenBank/DDBJ databases">
        <title>Metabolic potential, ecology and presence of endohyphal bacteria is reflected in genomic diversity of Mucoromycotina.</title>
        <authorList>
            <person name="Muszewska A."/>
            <person name="Okrasinska A."/>
            <person name="Steczkiewicz K."/>
            <person name="Drgas O."/>
            <person name="Orlowska M."/>
            <person name="Perlinska-Lenart U."/>
            <person name="Aleksandrzak-Piekarczyk T."/>
            <person name="Szatraj K."/>
            <person name="Zielenkiewicz U."/>
            <person name="Pilsyk S."/>
            <person name="Malc E."/>
            <person name="Mieczkowski P."/>
            <person name="Kruszewska J.S."/>
            <person name="Biernat P."/>
            <person name="Pawlowska J."/>
        </authorList>
    </citation>
    <scope>NUCLEOTIDE SEQUENCE</scope>
    <source>
        <strain evidence="2">WA0000051536</strain>
    </source>
</reference>
<keyword evidence="3" id="KW-1185">Reference proteome</keyword>
<evidence type="ECO:0000313" key="2">
    <source>
        <dbReference type="EMBL" id="KAG2186577.1"/>
    </source>
</evidence>
<dbReference type="Proteomes" id="UP000612746">
    <property type="component" value="Unassembled WGS sequence"/>
</dbReference>
<accession>A0A8H7ULX0</accession>
<evidence type="ECO:0000313" key="3">
    <source>
        <dbReference type="Proteomes" id="UP000612746"/>
    </source>
</evidence>
<feature type="domain" description="F-box" evidence="1">
    <location>
        <begin position="9"/>
        <end position="70"/>
    </location>
</feature>
<dbReference type="EMBL" id="JAEPRA010000004">
    <property type="protein sequence ID" value="KAG2186577.1"/>
    <property type="molecule type" value="Genomic_DNA"/>
</dbReference>
<dbReference type="SUPFAM" id="SSF52047">
    <property type="entry name" value="RNI-like"/>
    <property type="match status" value="1"/>
</dbReference>
<dbReference type="InterPro" id="IPR001810">
    <property type="entry name" value="F-box_dom"/>
</dbReference>
<evidence type="ECO:0000259" key="1">
    <source>
        <dbReference type="Pfam" id="PF12937"/>
    </source>
</evidence>
<organism evidence="2 3">
    <name type="scientific">Umbelopsis vinacea</name>
    <dbReference type="NCBI Taxonomy" id="44442"/>
    <lineage>
        <taxon>Eukaryota</taxon>
        <taxon>Fungi</taxon>
        <taxon>Fungi incertae sedis</taxon>
        <taxon>Mucoromycota</taxon>
        <taxon>Mucoromycotina</taxon>
        <taxon>Umbelopsidomycetes</taxon>
        <taxon>Umbelopsidales</taxon>
        <taxon>Umbelopsidaceae</taxon>
        <taxon>Umbelopsis</taxon>
    </lineage>
</organism>
<dbReference type="Pfam" id="PF12937">
    <property type="entry name" value="F-box-like"/>
    <property type="match status" value="1"/>
</dbReference>
<comment type="caution">
    <text evidence="2">The sequence shown here is derived from an EMBL/GenBank/DDBJ whole genome shotgun (WGS) entry which is preliminary data.</text>
</comment>
<dbReference type="Gene3D" id="1.20.1280.50">
    <property type="match status" value="1"/>
</dbReference>
<dbReference type="InterPro" id="IPR032675">
    <property type="entry name" value="LRR_dom_sf"/>
</dbReference>
<sequence length="444" mass="51643">MLSPYGHILCLPDELLEYIVQYATNVIDDDRCQFLGWQHPQHSYNDLKNVAQTCRRFYMITAPSLWRDKDFILPREDDTNNADSAVGTATDLLSRRTVLHYPRFVGYYVRSLSRNLASGRYYDMSNSALMSQLVPNLRSLRMDFSTLERTEKYGLDLFAKNCLNLEELYLENCRDKFDDFKSLITFQRPMRRLTLLSCTIKEATLSELMKMSENTLQDLLFQRVLLEPPSPAEDRDRHFGHSRPLAISQPIYTHILSHHNLTQLALSDSISYSTLHTIATGSTNLEKLSIILDETDPILTNHCITLLASLYKLTILSLAFRNVDPYSGTYERLPCTASPSVWSYFAARLPRIAHLHISAIEIRLTADFFVRLFTYHDQLPNVMLHHIRWTDDEASDELVKDWLGWKDIQDCFMSYEQAQKRGLTCFDLNDRVCFVKGFEEWTRE</sequence>